<dbReference type="Gene3D" id="3.40.1190.20">
    <property type="match status" value="1"/>
</dbReference>
<sequence>MYSIEKHQYVAASSRLAKTKIIVLGDLILDEYLFGEVNRISPEAPVPVVWIRKEKTTLGGAGNVIKNLSRFGVQSVVLGRSGNDETAKTLSHLLTSEKTEEGENKVIRSERVPTILKTRVIAGHQQVCRIDREETLSLTQEEESELIRAFADRIDRVDGVVLSDYDKGTLTPKLIREVISLAVKKGKIVAVDPQVSHFFQYETASIMTPNHHEAGRALGRKLDSDGEVEIAAKEIAERLRSPSMMITRGEKGMSLYLAKEGKTYHIPTVAKEVFDVTGAGDTVISAYTAFRTAGLTELESALIANVAAGVVVGKLGAETVSPEELQLALEKRGLFR</sequence>
<evidence type="ECO:0000313" key="5">
    <source>
        <dbReference type="Proteomes" id="UP000094669"/>
    </source>
</evidence>
<evidence type="ECO:0000256" key="2">
    <source>
        <dbReference type="ARBA" id="ARBA00022777"/>
    </source>
</evidence>
<reference evidence="4" key="1">
    <citation type="submission" date="2018-01" db="EMBL/GenBank/DDBJ databases">
        <title>Genomic characterization of Leptospira inadai serogroup Lyme isolated from captured rat in Brazil and comparative analysis with human reference strain.</title>
        <authorList>
            <person name="Moreno L.Z."/>
            <person name="Loureiro A.P."/>
            <person name="Miraglia F."/>
            <person name="Kremer F.S."/>
            <person name="Eslabao M.R."/>
            <person name="Dellagostin O.A."/>
            <person name="Lilenbaum W."/>
            <person name="Moreno A.M."/>
        </authorList>
    </citation>
    <scope>NUCLEOTIDE SEQUENCE [LARGE SCALE GENOMIC DNA]</scope>
    <source>
        <strain evidence="4">M34/99</strain>
    </source>
</reference>
<dbReference type="GO" id="GO:0016301">
    <property type="term" value="F:kinase activity"/>
    <property type="evidence" value="ECO:0007669"/>
    <property type="project" value="UniProtKB-KW"/>
</dbReference>
<dbReference type="InterPro" id="IPR011611">
    <property type="entry name" value="PfkB_dom"/>
</dbReference>
<dbReference type="Pfam" id="PF00294">
    <property type="entry name" value="PfkB"/>
    <property type="match status" value="1"/>
</dbReference>
<keyword evidence="1" id="KW-0808">Transferase</keyword>
<dbReference type="InterPro" id="IPR011913">
    <property type="entry name" value="RfaE_dom_I"/>
</dbReference>
<dbReference type="NCBIfam" id="TIGR02198">
    <property type="entry name" value="rfaE_dom_I"/>
    <property type="match status" value="1"/>
</dbReference>
<protein>
    <submittedName>
        <fullName evidence="4">D-glycero-beta-D-manno-heptose-7-phosphate kinase</fullName>
    </submittedName>
</protein>
<dbReference type="PROSITE" id="PS00584">
    <property type="entry name" value="PFKB_KINASES_2"/>
    <property type="match status" value="1"/>
</dbReference>
<comment type="caution">
    <text evidence="4">The sequence shown here is derived from an EMBL/GenBank/DDBJ whole genome shotgun (WGS) entry which is preliminary data.</text>
</comment>
<organism evidence="4 5">
    <name type="scientific">Leptospira inadai serovar Lyme</name>
    <dbReference type="NCBI Taxonomy" id="293084"/>
    <lineage>
        <taxon>Bacteria</taxon>
        <taxon>Pseudomonadati</taxon>
        <taxon>Spirochaetota</taxon>
        <taxon>Spirochaetia</taxon>
        <taxon>Leptospirales</taxon>
        <taxon>Leptospiraceae</taxon>
        <taxon>Leptospira</taxon>
    </lineage>
</organism>
<feature type="domain" description="Carbohydrate kinase PfkB" evidence="3">
    <location>
        <begin position="20"/>
        <end position="322"/>
    </location>
</feature>
<name>A0ABX4YLZ6_9LEPT</name>
<dbReference type="InterPro" id="IPR002173">
    <property type="entry name" value="Carboh/pur_kinase_PfkB_CS"/>
</dbReference>
<proteinExistence type="predicted"/>
<dbReference type="Proteomes" id="UP000094669">
    <property type="component" value="Unassembled WGS sequence"/>
</dbReference>
<keyword evidence="2 4" id="KW-0418">Kinase</keyword>
<dbReference type="InterPro" id="IPR029056">
    <property type="entry name" value="Ribokinase-like"/>
</dbReference>
<dbReference type="CDD" id="cd01172">
    <property type="entry name" value="RfaE_like"/>
    <property type="match status" value="1"/>
</dbReference>
<evidence type="ECO:0000313" key="4">
    <source>
        <dbReference type="EMBL" id="PNV76281.1"/>
    </source>
</evidence>
<accession>A0ABX4YLZ6</accession>
<dbReference type="PANTHER" id="PTHR46969:SF1">
    <property type="entry name" value="BIFUNCTIONAL PROTEIN HLDE"/>
    <property type="match status" value="1"/>
</dbReference>
<dbReference type="EMBL" id="MCRM02000003">
    <property type="protein sequence ID" value="PNV76281.1"/>
    <property type="molecule type" value="Genomic_DNA"/>
</dbReference>
<dbReference type="SUPFAM" id="SSF53613">
    <property type="entry name" value="Ribokinase-like"/>
    <property type="match status" value="1"/>
</dbReference>
<evidence type="ECO:0000256" key="1">
    <source>
        <dbReference type="ARBA" id="ARBA00022679"/>
    </source>
</evidence>
<gene>
    <name evidence="4" type="primary">rfaE1</name>
    <name evidence="4" type="ORF">BES34_004585</name>
</gene>
<keyword evidence="5" id="KW-1185">Reference proteome</keyword>
<dbReference type="RefSeq" id="WP_020988238.1">
    <property type="nucleotide sequence ID" value="NZ_MCRM02000003.1"/>
</dbReference>
<dbReference type="PANTHER" id="PTHR46969">
    <property type="entry name" value="BIFUNCTIONAL PROTEIN HLDE"/>
    <property type="match status" value="1"/>
</dbReference>
<evidence type="ECO:0000259" key="3">
    <source>
        <dbReference type="Pfam" id="PF00294"/>
    </source>
</evidence>